<evidence type="ECO:0000313" key="3">
    <source>
        <dbReference type="Proteomes" id="UP000199614"/>
    </source>
</evidence>
<sequence>MRTTSPLSTRPEHTGDTVVRPAPAGTDAAQAAGPVAGGGATPRPANRAERRAARRGRSTATDTGPAAPRHAGPAPHAKPAHVRTDFAARRTG</sequence>
<feature type="compositionally biased region" description="Low complexity" evidence="1">
    <location>
        <begin position="58"/>
        <end position="77"/>
    </location>
</feature>
<gene>
    <name evidence="2" type="ORF">SAMN05216207_104245</name>
</gene>
<evidence type="ECO:0000313" key="2">
    <source>
        <dbReference type="EMBL" id="SFO29963.1"/>
    </source>
</evidence>
<name>A0A1I5G2B2_PSUAM</name>
<evidence type="ECO:0000256" key="1">
    <source>
        <dbReference type="SAM" id="MobiDB-lite"/>
    </source>
</evidence>
<organism evidence="2 3">
    <name type="scientific">Pseudonocardia ammonioxydans</name>
    <dbReference type="NCBI Taxonomy" id="260086"/>
    <lineage>
        <taxon>Bacteria</taxon>
        <taxon>Bacillati</taxon>
        <taxon>Actinomycetota</taxon>
        <taxon>Actinomycetes</taxon>
        <taxon>Pseudonocardiales</taxon>
        <taxon>Pseudonocardiaceae</taxon>
        <taxon>Pseudonocardia</taxon>
    </lineage>
</organism>
<dbReference type="STRING" id="260086.SAMN05216207_104245"/>
<accession>A0A1I5G2B2</accession>
<protein>
    <submittedName>
        <fullName evidence="2">Uncharacterized protein</fullName>
    </submittedName>
</protein>
<reference evidence="2 3" key="1">
    <citation type="submission" date="2016-10" db="EMBL/GenBank/DDBJ databases">
        <authorList>
            <person name="de Groot N.N."/>
        </authorList>
    </citation>
    <scope>NUCLEOTIDE SEQUENCE [LARGE SCALE GENOMIC DNA]</scope>
    <source>
        <strain evidence="2 3">CGMCC 4.1877</strain>
    </source>
</reference>
<dbReference type="RefSeq" id="WP_093352806.1">
    <property type="nucleotide sequence ID" value="NZ_FOUY01000042.1"/>
</dbReference>
<feature type="region of interest" description="Disordered" evidence="1">
    <location>
        <begin position="1"/>
        <end position="92"/>
    </location>
</feature>
<dbReference type="EMBL" id="FOUY01000042">
    <property type="protein sequence ID" value="SFO29963.1"/>
    <property type="molecule type" value="Genomic_DNA"/>
</dbReference>
<proteinExistence type="predicted"/>
<dbReference type="AlphaFoldDB" id="A0A1I5G2B2"/>
<feature type="compositionally biased region" description="Low complexity" evidence="1">
    <location>
        <begin position="21"/>
        <end position="34"/>
    </location>
</feature>
<feature type="compositionally biased region" description="Basic and acidic residues" evidence="1">
    <location>
        <begin position="82"/>
        <end position="92"/>
    </location>
</feature>
<dbReference type="Proteomes" id="UP000199614">
    <property type="component" value="Unassembled WGS sequence"/>
</dbReference>
<keyword evidence="3" id="KW-1185">Reference proteome</keyword>